<evidence type="ECO:0000256" key="1">
    <source>
        <dbReference type="SAM" id="Phobius"/>
    </source>
</evidence>
<evidence type="ECO:0000313" key="2">
    <source>
        <dbReference type="EMBL" id="MDQ0113955.1"/>
    </source>
</evidence>
<comment type="caution">
    <text evidence="2">The sequence shown here is derived from an EMBL/GenBank/DDBJ whole genome shotgun (WGS) entry which is preliminary data.</text>
</comment>
<accession>A0ABT9U2V2</accession>
<sequence length="813" mass="93758">MNEGVAIMKLRRRRIIWTVCIVIPMLTIILYFYWSADAKREAVIPAATRLVSTQPIADAAPDWTPPAEPFDADTAEPLVLWKKEQNSIYVQDSHLYYSSDGVDERVLYTWEQSLTTQAWVSGNALLIGTQLIDSSLEQEGHRGAWISVQTQPTPAITELDNIYFGPQQVLAVTAANEPSIFLIMVRNGISNFSEYIVAPSHKEWIPNNSQITFTPNPKEPGTDNQLRYFTNVHTFPLPEGSAIYSFADEYSSLLYFQSAYPYVLRYADYSLTDVKQVFSPKEHANRLIGRFSNEAGDEALSYLDLSFAYMPYEPRLWEGEWQALNNSTFTRATPEQIEVIQYKEDAPFDTNTPTYDYFPTTEGRLITTKGMLAEYDVRGMTQYISLYDFVNTEEASPRHLWSSPLKEFAIKKEERPAYIPPYFSYEIPDWSYQDFNTNESIPEELLGALEEVRREGDYGYAKVFRKYGSQWFVLYDRYFYEYTDGQLSELGELPVTVKVSIGEAAGGRGAMDFIRWRDAWFIADTEGSRVIKLNDKLEVEAEFAVHTPYRLTSDGDQLRIASIAGQLTVDAQFKLLNTKQLPFESTARMKKAMFDGFMPHQLYDDTTSGLTWYYFDGSLYQYDAKKQQYRSFYVGFTVNARASEKIIPYRDEVVLLLDHRLERFDRQGNWLSTLAYPRSTPDGIYDMTTQGESSLIVDETSELYYLVQGYRILAIDLARNEVNTVFRQNYADIGPLLRHGDSIYFMLHSDLEERYRQLMQQEETNRPLYTEIVKIDMQTKTVSRAVIDGYYDAFDIEGNAGDEPAFVLRSYFN</sequence>
<keyword evidence="1" id="KW-1133">Transmembrane helix</keyword>
<keyword evidence="1" id="KW-0472">Membrane</keyword>
<dbReference type="RefSeq" id="WP_307205227.1">
    <property type="nucleotide sequence ID" value="NZ_JAUSSU010000006.1"/>
</dbReference>
<evidence type="ECO:0008006" key="4">
    <source>
        <dbReference type="Google" id="ProtNLM"/>
    </source>
</evidence>
<reference evidence="2 3" key="1">
    <citation type="submission" date="2023-07" db="EMBL/GenBank/DDBJ databases">
        <title>Sorghum-associated microbial communities from plants grown in Nebraska, USA.</title>
        <authorList>
            <person name="Schachtman D."/>
        </authorList>
    </citation>
    <scope>NUCLEOTIDE SEQUENCE [LARGE SCALE GENOMIC DNA]</scope>
    <source>
        <strain evidence="2 3">CC482</strain>
    </source>
</reference>
<dbReference type="Proteomes" id="UP001229346">
    <property type="component" value="Unassembled WGS sequence"/>
</dbReference>
<feature type="transmembrane region" description="Helical" evidence="1">
    <location>
        <begin position="15"/>
        <end position="34"/>
    </location>
</feature>
<dbReference type="EMBL" id="JAUSSU010000006">
    <property type="protein sequence ID" value="MDQ0113955.1"/>
    <property type="molecule type" value="Genomic_DNA"/>
</dbReference>
<organism evidence="2 3">
    <name type="scientific">Paenibacillus harenae</name>
    <dbReference type="NCBI Taxonomy" id="306543"/>
    <lineage>
        <taxon>Bacteria</taxon>
        <taxon>Bacillati</taxon>
        <taxon>Bacillota</taxon>
        <taxon>Bacilli</taxon>
        <taxon>Bacillales</taxon>
        <taxon>Paenibacillaceae</taxon>
        <taxon>Paenibacillus</taxon>
    </lineage>
</organism>
<proteinExistence type="predicted"/>
<keyword evidence="1" id="KW-0812">Transmembrane</keyword>
<protein>
    <recommendedName>
        <fullName evidence="4">DUF5050 domain-containing protein</fullName>
    </recommendedName>
</protein>
<name>A0ABT9U2V2_PAEHA</name>
<evidence type="ECO:0000313" key="3">
    <source>
        <dbReference type="Proteomes" id="UP001229346"/>
    </source>
</evidence>
<keyword evidence="3" id="KW-1185">Reference proteome</keyword>
<gene>
    <name evidence="2" type="ORF">J2T15_003398</name>
</gene>